<dbReference type="EMBL" id="CAKKNT010000014">
    <property type="protein sequence ID" value="CAH0418751.1"/>
    <property type="molecule type" value="Genomic_DNA"/>
</dbReference>
<dbReference type="InterPro" id="IPR051556">
    <property type="entry name" value="N-term/lysine_N-AcTrnsfr"/>
</dbReference>
<evidence type="ECO:0000313" key="4">
    <source>
        <dbReference type="EMBL" id="CAH0418751.1"/>
    </source>
</evidence>
<dbReference type="GO" id="GO:0035447">
    <property type="term" value="F:mycothiol synthase activity"/>
    <property type="evidence" value="ECO:0007669"/>
    <property type="project" value="UniProtKB-EC"/>
</dbReference>
<dbReference type="InterPro" id="IPR016181">
    <property type="entry name" value="Acyl_CoA_acyltransferase"/>
</dbReference>
<comment type="caution">
    <text evidence="4">The sequence shown here is derived from an EMBL/GenBank/DDBJ whole genome shotgun (WGS) entry which is preliminary data.</text>
</comment>
<sequence length="294" mass="32899">MEFKTTNNLNVTEYQTVNALISKCQKVDQLFDMPYLANTFNFYPAMPAFILAYEATTLVGFVSIYAATDFDANLMVYVDPMYRRQGIATKLLQQAKQICQTYEYVEIVIQTEAQQLAKLPTLVTKFKVAHDPTLAEALMQWHAPMLVHPKEPAIKEVPLTVRLVTLADVKPLAKIHAQGFDDDVHEVTRDLTATFTNDNLQVYVFELNKQVVGSVTIEVATAATGYLFGYVIKKSQQGKGYGQQALAQVLALIAAQGVKTLSLAVDKNNLRAQYIYQKHGFVMQTTLEYLVGVL</sequence>
<evidence type="ECO:0000313" key="5">
    <source>
        <dbReference type="Proteomes" id="UP000789719"/>
    </source>
</evidence>
<dbReference type="CDD" id="cd04301">
    <property type="entry name" value="NAT_SF"/>
    <property type="match status" value="2"/>
</dbReference>
<dbReference type="PROSITE" id="PS51186">
    <property type="entry name" value="GNAT"/>
    <property type="match status" value="2"/>
</dbReference>
<keyword evidence="1 4" id="KW-0808">Transferase</keyword>
<dbReference type="PANTHER" id="PTHR42919:SF8">
    <property type="entry name" value="N-ALPHA-ACETYLTRANSFERASE 50"/>
    <property type="match status" value="1"/>
</dbReference>
<keyword evidence="5" id="KW-1185">Reference proteome</keyword>
<proteinExistence type="predicted"/>
<dbReference type="Pfam" id="PF00583">
    <property type="entry name" value="Acetyltransf_1"/>
    <property type="match status" value="2"/>
</dbReference>
<evidence type="ECO:0000259" key="3">
    <source>
        <dbReference type="PROSITE" id="PS51186"/>
    </source>
</evidence>
<feature type="domain" description="N-acetyltransferase" evidence="3">
    <location>
        <begin position="4"/>
        <end position="144"/>
    </location>
</feature>
<evidence type="ECO:0000256" key="1">
    <source>
        <dbReference type="ARBA" id="ARBA00022679"/>
    </source>
</evidence>
<dbReference type="SUPFAM" id="SSF55729">
    <property type="entry name" value="Acyl-CoA N-acyltransferases (Nat)"/>
    <property type="match status" value="2"/>
</dbReference>
<dbReference type="Gene3D" id="3.40.630.30">
    <property type="match status" value="2"/>
</dbReference>
<dbReference type="Proteomes" id="UP000789719">
    <property type="component" value="Unassembled WGS sequence"/>
</dbReference>
<name>A0ABM8ZBK1_9LACO</name>
<evidence type="ECO:0000256" key="2">
    <source>
        <dbReference type="ARBA" id="ARBA00023315"/>
    </source>
</evidence>
<organism evidence="4 5">
    <name type="scientific">Periweissella ghanensis</name>
    <dbReference type="NCBI Taxonomy" id="467997"/>
    <lineage>
        <taxon>Bacteria</taxon>
        <taxon>Bacillati</taxon>
        <taxon>Bacillota</taxon>
        <taxon>Bacilli</taxon>
        <taxon>Lactobacillales</taxon>
        <taxon>Lactobacillaceae</taxon>
        <taxon>Periweissella</taxon>
    </lineage>
</organism>
<dbReference type="PANTHER" id="PTHR42919">
    <property type="entry name" value="N-ALPHA-ACETYLTRANSFERASE"/>
    <property type="match status" value="1"/>
</dbReference>
<dbReference type="InterPro" id="IPR000182">
    <property type="entry name" value="GNAT_dom"/>
</dbReference>
<accession>A0ABM8ZBK1</accession>
<reference evidence="4 5" key="1">
    <citation type="submission" date="2021-11" db="EMBL/GenBank/DDBJ databases">
        <authorList>
            <person name="Depoorter E."/>
        </authorList>
    </citation>
    <scope>NUCLEOTIDE SEQUENCE [LARGE SCALE GENOMIC DNA]</scope>
    <source>
        <strain evidence="4 5">LMG 24286</strain>
    </source>
</reference>
<gene>
    <name evidence="4" type="primary">mshD</name>
    <name evidence="4" type="ORF">WGH24286_01185</name>
</gene>
<keyword evidence="2 4" id="KW-0012">Acyltransferase</keyword>
<feature type="domain" description="N-acetyltransferase" evidence="3">
    <location>
        <begin position="159"/>
        <end position="294"/>
    </location>
</feature>
<dbReference type="EC" id="2.3.1.189" evidence="4"/>
<protein>
    <submittedName>
        <fullName evidence="4">Mycothiol acetyltransferase</fullName>
        <ecNumber evidence="4">2.3.1.189</ecNumber>
    </submittedName>
</protein>